<keyword evidence="2" id="KW-0812">Transmembrane</keyword>
<protein>
    <submittedName>
        <fullName evidence="3">Uncharacterized protein</fullName>
    </submittedName>
</protein>
<keyword evidence="2" id="KW-0472">Membrane</keyword>
<keyword evidence="2" id="KW-1133">Transmembrane helix</keyword>
<accession>A0A6N2L479</accession>
<organism evidence="3">
    <name type="scientific">Salix viminalis</name>
    <name type="common">Common osier</name>
    <name type="synonym">Basket willow</name>
    <dbReference type="NCBI Taxonomy" id="40686"/>
    <lineage>
        <taxon>Eukaryota</taxon>
        <taxon>Viridiplantae</taxon>
        <taxon>Streptophyta</taxon>
        <taxon>Embryophyta</taxon>
        <taxon>Tracheophyta</taxon>
        <taxon>Spermatophyta</taxon>
        <taxon>Magnoliopsida</taxon>
        <taxon>eudicotyledons</taxon>
        <taxon>Gunneridae</taxon>
        <taxon>Pentapetalae</taxon>
        <taxon>rosids</taxon>
        <taxon>fabids</taxon>
        <taxon>Malpighiales</taxon>
        <taxon>Salicaceae</taxon>
        <taxon>Saliceae</taxon>
        <taxon>Salix</taxon>
    </lineage>
</organism>
<evidence type="ECO:0000256" key="2">
    <source>
        <dbReference type="SAM" id="Phobius"/>
    </source>
</evidence>
<sequence length="121" mass="13931">MRVRARVKLLGAPSTVVVARLIRLPLVNHLFIQRCLRLFVLNLTVTLMMMLPALLLVVALIIQLPFALPPQVRNLQATQHQRQKEHHHRDLLQDPGWGTRAPVQILDMGLDRELDREEQPC</sequence>
<feature type="transmembrane region" description="Helical" evidence="2">
    <location>
        <begin position="38"/>
        <end position="62"/>
    </location>
</feature>
<reference evidence="3" key="1">
    <citation type="submission" date="2019-03" db="EMBL/GenBank/DDBJ databases">
        <authorList>
            <person name="Mank J."/>
            <person name="Almeida P."/>
        </authorList>
    </citation>
    <scope>NUCLEOTIDE SEQUENCE</scope>
    <source>
        <strain evidence="3">78183</strain>
    </source>
</reference>
<gene>
    <name evidence="3" type="ORF">SVIM_LOCUS179408</name>
</gene>
<name>A0A6N2L479_SALVM</name>
<dbReference type="AlphaFoldDB" id="A0A6N2L479"/>
<proteinExistence type="predicted"/>
<feature type="region of interest" description="Disordered" evidence="1">
    <location>
        <begin position="77"/>
        <end position="98"/>
    </location>
</feature>
<dbReference type="EMBL" id="CAADRP010001112">
    <property type="protein sequence ID" value="VFU35952.1"/>
    <property type="molecule type" value="Genomic_DNA"/>
</dbReference>
<evidence type="ECO:0000313" key="3">
    <source>
        <dbReference type="EMBL" id="VFU35952.1"/>
    </source>
</evidence>
<evidence type="ECO:0000256" key="1">
    <source>
        <dbReference type="SAM" id="MobiDB-lite"/>
    </source>
</evidence>